<dbReference type="SUPFAM" id="SSF55729">
    <property type="entry name" value="Acyl-CoA N-acyltransferases (Nat)"/>
    <property type="match status" value="1"/>
</dbReference>
<dbReference type="Pfam" id="PF00583">
    <property type="entry name" value="Acetyltransf_1"/>
    <property type="match status" value="1"/>
</dbReference>
<dbReference type="PANTHER" id="PTHR10545">
    <property type="entry name" value="DIAMINE N-ACETYLTRANSFERASE"/>
    <property type="match status" value="1"/>
</dbReference>
<feature type="domain" description="N-acetyltransferase" evidence="4">
    <location>
        <begin position="29"/>
        <end position="190"/>
    </location>
</feature>
<accession>A0A918X8C4</accession>
<dbReference type="AlphaFoldDB" id="A0A918X8C4"/>
<dbReference type="GO" id="GO:0008080">
    <property type="term" value="F:N-acetyltransferase activity"/>
    <property type="evidence" value="ECO:0007669"/>
    <property type="project" value="UniProtKB-ARBA"/>
</dbReference>
<evidence type="ECO:0000256" key="2">
    <source>
        <dbReference type="ARBA" id="ARBA00022679"/>
    </source>
</evidence>
<dbReference type="CDD" id="cd04301">
    <property type="entry name" value="NAT_SF"/>
    <property type="match status" value="1"/>
</dbReference>
<keyword evidence="2" id="KW-0808">Transferase</keyword>
<evidence type="ECO:0000313" key="6">
    <source>
        <dbReference type="Proteomes" id="UP000654947"/>
    </source>
</evidence>
<dbReference type="InterPro" id="IPR016181">
    <property type="entry name" value="Acyl_CoA_acyltransferase"/>
</dbReference>
<dbReference type="PROSITE" id="PS51186">
    <property type="entry name" value="GNAT"/>
    <property type="match status" value="1"/>
</dbReference>
<dbReference type="EMBL" id="BMXL01000003">
    <property type="protein sequence ID" value="GHD18084.1"/>
    <property type="molecule type" value="Genomic_DNA"/>
</dbReference>
<sequence length="192" mass="21365">MTAGGPGTVPACAYPGRDRSYQPLTKVIRLIRPARPGDVPEIHRLIEELAEYEKEPDAVEATEADLHRSLFAQSPAVFAHVAEHTGEDGSQVTAGFALWFLTYSTWTGRHGIHLEDLYVRPEHRGLGHGFALLQNLARICVERGYRRLEWSVLDWNTPAIRFYESLGSAPMDGWTVRRLDGDALESLGASGR</sequence>
<evidence type="ECO:0000259" key="4">
    <source>
        <dbReference type="PROSITE" id="PS51186"/>
    </source>
</evidence>
<keyword evidence="6" id="KW-1185">Reference proteome</keyword>
<keyword evidence="3" id="KW-0012">Acyltransferase</keyword>
<dbReference type="PANTHER" id="PTHR10545:SF29">
    <property type="entry name" value="GH14572P-RELATED"/>
    <property type="match status" value="1"/>
</dbReference>
<dbReference type="Proteomes" id="UP000654947">
    <property type="component" value="Unassembled WGS sequence"/>
</dbReference>
<protein>
    <submittedName>
        <fullName evidence="5">Acetyltransferase</fullName>
    </submittedName>
</protein>
<dbReference type="FunFam" id="3.40.630.30:FF:000064">
    <property type="entry name" value="GNAT family acetyltransferase"/>
    <property type="match status" value="1"/>
</dbReference>
<dbReference type="InterPro" id="IPR000182">
    <property type="entry name" value="GNAT_dom"/>
</dbReference>
<dbReference type="InterPro" id="IPR051016">
    <property type="entry name" value="Diverse_Substrate_AcTransf"/>
</dbReference>
<evidence type="ECO:0000313" key="5">
    <source>
        <dbReference type="EMBL" id="GHD18084.1"/>
    </source>
</evidence>
<proteinExistence type="inferred from homology"/>
<comment type="similarity">
    <text evidence="1">Belongs to the acetyltransferase family.</text>
</comment>
<reference evidence="5 6" key="1">
    <citation type="journal article" date="2014" name="Int. J. Syst. Evol. Microbiol.">
        <title>Complete genome sequence of Corynebacterium casei LMG S-19264T (=DSM 44701T), isolated from a smear-ripened cheese.</title>
        <authorList>
            <consortium name="US DOE Joint Genome Institute (JGI-PGF)"/>
            <person name="Walter F."/>
            <person name="Albersmeier A."/>
            <person name="Kalinowski J."/>
            <person name="Ruckert C."/>
        </authorList>
    </citation>
    <scope>NUCLEOTIDE SEQUENCE [LARGE SCALE GENOMIC DNA]</scope>
    <source>
        <strain evidence="5 6">KCTC 19473</strain>
    </source>
</reference>
<comment type="caution">
    <text evidence="5">The sequence shown here is derived from an EMBL/GenBank/DDBJ whole genome shotgun (WGS) entry which is preliminary data.</text>
</comment>
<evidence type="ECO:0000256" key="3">
    <source>
        <dbReference type="ARBA" id="ARBA00023315"/>
    </source>
</evidence>
<organism evidence="5 6">
    <name type="scientific">Nocardiopsis kunsanensis</name>
    <dbReference type="NCBI Taxonomy" id="141693"/>
    <lineage>
        <taxon>Bacteria</taxon>
        <taxon>Bacillati</taxon>
        <taxon>Actinomycetota</taxon>
        <taxon>Actinomycetes</taxon>
        <taxon>Streptosporangiales</taxon>
        <taxon>Nocardiopsidaceae</taxon>
        <taxon>Nocardiopsis</taxon>
    </lineage>
</organism>
<name>A0A918X8C4_9ACTN</name>
<gene>
    <name evidence="5" type="ORF">GCM10007147_07680</name>
</gene>
<dbReference type="Gene3D" id="3.40.630.30">
    <property type="match status" value="1"/>
</dbReference>
<evidence type="ECO:0000256" key="1">
    <source>
        <dbReference type="ARBA" id="ARBA00008694"/>
    </source>
</evidence>